<dbReference type="STRING" id="8083.ENSXMAP00000030096"/>
<dbReference type="Ensembl" id="ENSXMAT00000021049.1">
    <property type="protein sequence ID" value="ENSXMAP00000030096.1"/>
    <property type="gene ID" value="ENSXMAG00000021679.1"/>
</dbReference>
<dbReference type="InterPro" id="IPR050735">
    <property type="entry name" value="Kininogen_Fetuin_HRG"/>
</dbReference>
<feature type="compositionally biased region" description="Basic and acidic residues" evidence="7">
    <location>
        <begin position="270"/>
        <end position="297"/>
    </location>
</feature>
<dbReference type="GeneTree" id="ENSGT00950000182930"/>
<feature type="region of interest" description="Disordered" evidence="7">
    <location>
        <begin position="439"/>
        <end position="463"/>
    </location>
</feature>
<dbReference type="RefSeq" id="XP_023195991.1">
    <property type="nucleotide sequence ID" value="XM_023340223.1"/>
</dbReference>
<evidence type="ECO:0000256" key="5">
    <source>
        <dbReference type="ARBA" id="ARBA00023157"/>
    </source>
</evidence>
<accession>A0A3B5QGK6</accession>
<feature type="compositionally biased region" description="Basic residues" evidence="7">
    <location>
        <begin position="476"/>
        <end position="488"/>
    </location>
</feature>
<reference evidence="11" key="2">
    <citation type="journal article" date="2013" name="Nat. Genet.">
        <title>The genome of the platyfish, Xiphophorus maculatus, provides insights into evolutionary adaptation and several complex traits.</title>
        <authorList>
            <person name="Schartl M."/>
            <person name="Walter R.B."/>
            <person name="Shen Y."/>
            <person name="Garcia T."/>
            <person name="Catchen J."/>
            <person name="Amores A."/>
            <person name="Braasch I."/>
            <person name="Chalopin D."/>
            <person name="Volff J.N."/>
            <person name="Lesch K.P."/>
            <person name="Bisazza A."/>
            <person name="Minx P."/>
            <person name="Hillier L."/>
            <person name="Wilson R.K."/>
            <person name="Fuerstenberg S."/>
            <person name="Boore J."/>
            <person name="Searle S."/>
            <person name="Postlethwait J.H."/>
            <person name="Warren W.C."/>
        </authorList>
    </citation>
    <scope>NUCLEOTIDE SEQUENCE [LARGE SCALE GENOMIC DNA]</scope>
    <source>
        <strain evidence="11">JP 163 A</strain>
    </source>
</reference>
<reference evidence="10" key="4">
    <citation type="submission" date="2025-09" db="UniProtKB">
        <authorList>
            <consortium name="Ensembl"/>
        </authorList>
    </citation>
    <scope>IDENTIFICATION</scope>
    <source>
        <strain evidence="10">JP 163 A</strain>
    </source>
</reference>
<name>A0A3B5QGK6_XIPMA</name>
<keyword evidence="6" id="KW-0325">Glycoprotein</keyword>
<keyword evidence="5" id="KW-1015">Disulfide bond</keyword>
<evidence type="ECO:0000256" key="2">
    <source>
        <dbReference type="ARBA" id="ARBA00022525"/>
    </source>
</evidence>
<evidence type="ECO:0000256" key="4">
    <source>
        <dbReference type="ARBA" id="ARBA00022737"/>
    </source>
</evidence>
<dbReference type="InterPro" id="IPR025764">
    <property type="entry name" value="Cystatin_Fetuin_B"/>
</dbReference>
<comment type="subcellular location">
    <subcellularLocation>
        <location evidence="1">Secreted</location>
    </subcellularLocation>
</comment>
<keyword evidence="3 8" id="KW-0732">Signal</keyword>
<dbReference type="GO" id="GO:0060255">
    <property type="term" value="P:regulation of macromolecule metabolic process"/>
    <property type="evidence" value="ECO:0007669"/>
    <property type="project" value="UniProtKB-ARBA"/>
</dbReference>
<dbReference type="FunCoup" id="A0A3B5QGK6">
    <property type="interactions" value="35"/>
</dbReference>
<reference evidence="11" key="1">
    <citation type="submission" date="2012-01" db="EMBL/GenBank/DDBJ databases">
        <authorList>
            <person name="Walter R."/>
            <person name="Schartl M."/>
            <person name="Warren W."/>
        </authorList>
    </citation>
    <scope>NUCLEOTIDE SEQUENCE [LARGE SCALE GENOMIC DNA]</scope>
    <source>
        <strain evidence="11">JP 163 A</strain>
    </source>
</reference>
<dbReference type="GO" id="GO:0004869">
    <property type="term" value="F:cysteine-type endopeptidase inhibitor activity"/>
    <property type="evidence" value="ECO:0007669"/>
    <property type="project" value="InterPro"/>
</dbReference>
<keyword evidence="4" id="KW-0677">Repeat</keyword>
<evidence type="ECO:0000256" key="8">
    <source>
        <dbReference type="SAM" id="SignalP"/>
    </source>
</evidence>
<feature type="signal peptide" evidence="8">
    <location>
        <begin position="1"/>
        <end position="16"/>
    </location>
</feature>
<dbReference type="AlphaFoldDB" id="A0A3B5QGK6"/>
<organism evidence="10 11">
    <name type="scientific">Xiphophorus maculatus</name>
    <name type="common">Southern platyfish</name>
    <name type="synonym">Platypoecilus maculatus</name>
    <dbReference type="NCBI Taxonomy" id="8083"/>
    <lineage>
        <taxon>Eukaryota</taxon>
        <taxon>Metazoa</taxon>
        <taxon>Chordata</taxon>
        <taxon>Craniata</taxon>
        <taxon>Vertebrata</taxon>
        <taxon>Euteleostomi</taxon>
        <taxon>Actinopterygii</taxon>
        <taxon>Neopterygii</taxon>
        <taxon>Teleostei</taxon>
        <taxon>Neoteleostei</taxon>
        <taxon>Acanthomorphata</taxon>
        <taxon>Ovalentaria</taxon>
        <taxon>Atherinomorphae</taxon>
        <taxon>Cyprinodontiformes</taxon>
        <taxon>Poeciliidae</taxon>
        <taxon>Poeciliinae</taxon>
        <taxon>Xiphophorus</taxon>
    </lineage>
</organism>
<dbReference type="InParanoid" id="A0A3B5QGK6"/>
<dbReference type="SUPFAM" id="SSF54403">
    <property type="entry name" value="Cystatin/monellin"/>
    <property type="match status" value="2"/>
</dbReference>
<dbReference type="CDD" id="cd00042">
    <property type="entry name" value="CY"/>
    <property type="match status" value="2"/>
</dbReference>
<feature type="chain" id="PRO_5017238758" evidence="8">
    <location>
        <begin position="17"/>
        <end position="583"/>
    </location>
</feature>
<reference evidence="10" key="3">
    <citation type="submission" date="2025-08" db="UniProtKB">
        <authorList>
            <consortium name="Ensembl"/>
        </authorList>
    </citation>
    <scope>IDENTIFICATION</scope>
    <source>
        <strain evidence="10">JP 163 A</strain>
    </source>
</reference>
<sequence length="583" mass="64676">MKTCVLFLLVVGSVYCAPVEQGGIQAGSCEDPSAVSAAHLALSKINLDRVDGYVFSLHRLSNVHLDRHGENGVVYYLNLDVVETNCSVLSRRDWKKCEARPETEMPVYGQCKAAIYINKPHRVVRLYKYDCVIRPVPSARVTEICPDCSTFIDFGNEQVQKAVSQSLEKFNNESGLNNHFALLKILRASAGMAMHMYYNVEYTIQETECGKYKQSPAGEKCPIMTCEFSHKGFCKASLMKIPGDKEDISVECEIYEQEAADREKKQHLLGDATDHPHNDTHTHPHGKGHDHDKEHGKGHSHGHGHRHGQGGSHEHGQGGSHEHGQGGGRGQSHHGGSHEHGQGHDHGQGGERGHGHGRGQGQGHEHGKGHLRLSEHDHIHDHTKDHSHHDVPHPDDSKHHHTHDHKPGSAYRHGHAHSHDHGLDSDHDHVHAYHAKARNHTGGFPNQHHNYSHPEGTHTHEHDHELALDHDHKHAHLHEHEHHHHHHLHEHEAEPHDEPEGLIRTLPAIDQPMILPSFPDVPAGGPKAGVTLPLRPDPNIPGQTEPTILPFPTSRSAECANPPPGASLVNKLFTEDPLFKPAA</sequence>
<evidence type="ECO:0000256" key="7">
    <source>
        <dbReference type="SAM" id="MobiDB-lite"/>
    </source>
</evidence>
<dbReference type="InterPro" id="IPR000010">
    <property type="entry name" value="Cystatin_dom"/>
</dbReference>
<keyword evidence="11" id="KW-1185">Reference proteome</keyword>
<feature type="domain" description="Cystatin fetuin-B-type" evidence="9">
    <location>
        <begin position="18"/>
        <end position="132"/>
    </location>
</feature>
<dbReference type="PANTHER" id="PTHR13814:SF10">
    <property type="entry name" value="FETUIN-B"/>
    <property type="match status" value="1"/>
</dbReference>
<dbReference type="PRINTS" id="PR00334">
    <property type="entry name" value="KININOGEN"/>
</dbReference>
<feature type="compositionally biased region" description="Basic and acidic residues" evidence="7">
    <location>
        <begin position="489"/>
        <end position="498"/>
    </location>
</feature>
<evidence type="ECO:0000313" key="11">
    <source>
        <dbReference type="Proteomes" id="UP000002852"/>
    </source>
</evidence>
<dbReference type="Proteomes" id="UP000002852">
    <property type="component" value="Unassembled WGS sequence"/>
</dbReference>
<evidence type="ECO:0000313" key="10">
    <source>
        <dbReference type="Ensembl" id="ENSXMAP00000030096.1"/>
    </source>
</evidence>
<dbReference type="PANTHER" id="PTHR13814">
    <property type="entry name" value="FETUIN"/>
    <property type="match status" value="1"/>
</dbReference>
<proteinExistence type="predicted"/>
<dbReference type="Gene3D" id="3.10.450.10">
    <property type="match status" value="2"/>
</dbReference>
<dbReference type="GO" id="GO:0005576">
    <property type="term" value="C:extracellular region"/>
    <property type="evidence" value="ECO:0007669"/>
    <property type="project" value="UniProtKB-SubCell"/>
</dbReference>
<dbReference type="InterPro" id="IPR046350">
    <property type="entry name" value="Cystatin_sf"/>
</dbReference>
<protein>
    <submittedName>
        <fullName evidence="10">Fetuin B</fullName>
    </submittedName>
</protein>
<evidence type="ECO:0000259" key="9">
    <source>
        <dbReference type="PROSITE" id="PS51530"/>
    </source>
</evidence>
<dbReference type="GeneID" id="102229752"/>
<dbReference type="PROSITE" id="PS51530">
    <property type="entry name" value="CYSTATIN_FETUIN_B"/>
    <property type="match status" value="1"/>
</dbReference>
<dbReference type="OMA" id="GKGHFPF"/>
<dbReference type="Pfam" id="PF00031">
    <property type="entry name" value="Cystatin"/>
    <property type="match status" value="2"/>
</dbReference>
<feature type="region of interest" description="Disordered" evidence="7">
    <location>
        <begin position="476"/>
        <end position="498"/>
    </location>
</feature>
<feature type="compositionally biased region" description="Basic and acidic residues" evidence="7">
    <location>
        <begin position="336"/>
        <end position="354"/>
    </location>
</feature>
<feature type="region of interest" description="Disordered" evidence="7">
    <location>
        <begin position="532"/>
        <end position="563"/>
    </location>
</feature>
<feature type="compositionally biased region" description="Basic and acidic residues" evidence="7">
    <location>
        <begin position="312"/>
        <end position="324"/>
    </location>
</feature>
<dbReference type="KEGG" id="xma:102229752"/>
<feature type="compositionally biased region" description="Basic and acidic residues" evidence="7">
    <location>
        <begin position="417"/>
        <end position="427"/>
    </location>
</feature>
<keyword evidence="2" id="KW-0964">Secreted</keyword>
<dbReference type="FunFam" id="3.10.450.10:FF:000005">
    <property type="entry name" value="Histidine-rich glycoprotein"/>
    <property type="match status" value="1"/>
</dbReference>
<evidence type="ECO:0000256" key="3">
    <source>
        <dbReference type="ARBA" id="ARBA00022729"/>
    </source>
</evidence>
<dbReference type="SMART" id="SM00043">
    <property type="entry name" value="CY"/>
    <property type="match status" value="2"/>
</dbReference>
<dbReference type="InterPro" id="IPR002395">
    <property type="entry name" value="Kininogen"/>
</dbReference>
<dbReference type="OrthoDB" id="9941887at2759"/>
<feature type="compositionally biased region" description="Basic and acidic residues" evidence="7">
    <location>
        <begin position="363"/>
        <end position="398"/>
    </location>
</feature>
<evidence type="ECO:0000256" key="6">
    <source>
        <dbReference type="ARBA" id="ARBA00023180"/>
    </source>
</evidence>
<feature type="region of interest" description="Disordered" evidence="7">
    <location>
        <begin position="270"/>
        <end position="427"/>
    </location>
</feature>
<feature type="compositionally biased region" description="Basic residues" evidence="7">
    <location>
        <begin position="298"/>
        <end position="308"/>
    </location>
</feature>
<evidence type="ECO:0000256" key="1">
    <source>
        <dbReference type="ARBA" id="ARBA00004613"/>
    </source>
</evidence>